<keyword evidence="3" id="KW-1185">Reference proteome</keyword>
<dbReference type="PANTHER" id="PTHR39420:SF2">
    <property type="entry name" value="HYDROLASE"/>
    <property type="match status" value="1"/>
</dbReference>
<dbReference type="NCBIfam" id="TIGR03624">
    <property type="entry name" value="putative hydrolase"/>
    <property type="match status" value="1"/>
</dbReference>
<name>A0ABY0V5W2_9ACTO</name>
<dbReference type="Gene3D" id="1.20.150.30">
    <property type="entry name" value="Zincin-like metallopeptidase, N-terminal domain"/>
    <property type="match status" value="1"/>
</dbReference>
<evidence type="ECO:0000256" key="1">
    <source>
        <dbReference type="SAM" id="MobiDB-lite"/>
    </source>
</evidence>
<dbReference type="InterPro" id="IPR042271">
    <property type="entry name" value="Zinicin_2_N"/>
</dbReference>
<accession>A0ABY0V5W2</accession>
<dbReference type="SUPFAM" id="SSF55486">
    <property type="entry name" value="Metalloproteases ('zincins'), catalytic domain"/>
    <property type="match status" value="1"/>
</dbReference>
<organism evidence="2 3">
    <name type="scientific">Schaalia radingae</name>
    <dbReference type="NCBI Taxonomy" id="131110"/>
    <lineage>
        <taxon>Bacteria</taxon>
        <taxon>Bacillati</taxon>
        <taxon>Actinomycetota</taxon>
        <taxon>Actinomycetes</taxon>
        <taxon>Actinomycetales</taxon>
        <taxon>Actinomycetaceae</taxon>
        <taxon>Schaalia</taxon>
    </lineage>
</organism>
<dbReference type="PANTHER" id="PTHR39420">
    <property type="match status" value="1"/>
</dbReference>
<protein>
    <submittedName>
        <fullName evidence="2">Hydrolase</fullName>
    </submittedName>
</protein>
<keyword evidence="2" id="KW-0378">Hydrolase</keyword>
<feature type="region of interest" description="Disordered" evidence="1">
    <location>
        <begin position="464"/>
        <end position="530"/>
    </location>
</feature>
<evidence type="ECO:0000313" key="2">
    <source>
        <dbReference type="EMBL" id="SDT88073.1"/>
    </source>
</evidence>
<evidence type="ECO:0000313" key="3">
    <source>
        <dbReference type="Proteomes" id="UP000198976"/>
    </source>
</evidence>
<gene>
    <name evidence="2" type="ORF">SAMN04489714_0501</name>
</gene>
<dbReference type="EMBL" id="LT629792">
    <property type="protein sequence ID" value="SDT88073.1"/>
    <property type="molecule type" value="Genomic_DNA"/>
</dbReference>
<reference evidence="2 3" key="1">
    <citation type="submission" date="2016-10" db="EMBL/GenBank/DDBJ databases">
        <authorList>
            <person name="Varghese N."/>
            <person name="Submissions S."/>
        </authorList>
    </citation>
    <scope>NUCLEOTIDE SEQUENCE [LARGE SCALE GENOMIC DNA]</scope>
    <source>
        <strain evidence="2 3">DSM 9169</strain>
    </source>
</reference>
<dbReference type="InterPro" id="IPR018766">
    <property type="entry name" value="Zinicin_2"/>
</dbReference>
<sequence length="530" mass="57818">MSDETDRPDDSAPDPLEEILRRLLGEDAGEEAARAMREQGFDSSKMPSFMSNPGQLQAMMSQFNALMNTTSGPVNWSVASDLARQSTFGQSPNVTAAEAAQAREAMTVADLWLDPVTSFTHRGGDRQAWTRVDWIDHTLDMWKRMCEPVASNVSRALVEAMQEQFGDSQMMAQLHMPGMPEGIGELAGRTSEMMPKLAAMVFAMQIGQALGGLAGEALSSTDVGIPLAGLDQTALVVGNIHEFTKDLEMPREEVQQFLAVRECAHQRLFASVPWLGSDLVRAVEKYSAEIAIDTDAIADAARNIDPADPSSFSTSMTDQIFATEPTERQTEALERLETLLALVEGWVEVTTARAVAPYLPHADRLRELMRRRRATGGPAEQMLGSLIGLTMRPRRARGAAKLFTIVEQAQGTEAREALWHHPDMIPTAQDLDEPTEFLDRRAREREESADIDEALSAMLDGTLGWAEGLSPSDDPEMDSLREAGVIPDDQPDSDGQADTGASDEADRPDADPSDTDTSDPTDPDGSDSRD</sequence>
<dbReference type="Pfam" id="PF10103">
    <property type="entry name" value="Zincin_2"/>
    <property type="match status" value="1"/>
</dbReference>
<proteinExistence type="predicted"/>
<dbReference type="GO" id="GO:0016787">
    <property type="term" value="F:hydrolase activity"/>
    <property type="evidence" value="ECO:0007669"/>
    <property type="project" value="UniProtKB-KW"/>
</dbReference>
<dbReference type="RefSeq" id="WP_092648318.1">
    <property type="nucleotide sequence ID" value="NZ_LT629792.1"/>
</dbReference>
<dbReference type="Proteomes" id="UP000198976">
    <property type="component" value="Chromosome I"/>
</dbReference>
<feature type="compositionally biased region" description="Acidic residues" evidence="1">
    <location>
        <begin position="511"/>
        <end position="530"/>
    </location>
</feature>